<feature type="transmembrane region" description="Helical" evidence="2">
    <location>
        <begin position="82"/>
        <end position="104"/>
    </location>
</feature>
<gene>
    <name evidence="3" type="ORF">GCM10009737_14050</name>
</gene>
<evidence type="ECO:0000313" key="4">
    <source>
        <dbReference type="Proteomes" id="UP001501612"/>
    </source>
</evidence>
<dbReference type="Proteomes" id="UP001501612">
    <property type="component" value="Unassembled WGS sequence"/>
</dbReference>
<keyword evidence="2" id="KW-0812">Transmembrane</keyword>
<evidence type="ECO:0000256" key="1">
    <source>
        <dbReference type="SAM" id="MobiDB-lite"/>
    </source>
</evidence>
<feature type="region of interest" description="Disordered" evidence="1">
    <location>
        <begin position="1"/>
        <end position="28"/>
    </location>
</feature>
<keyword evidence="2" id="KW-1133">Transmembrane helix</keyword>
<comment type="caution">
    <text evidence="3">The sequence shown here is derived from an EMBL/GenBank/DDBJ whole genome shotgun (WGS) entry which is preliminary data.</text>
</comment>
<keyword evidence="2" id="KW-0472">Membrane</keyword>
<reference evidence="3 4" key="1">
    <citation type="journal article" date="2019" name="Int. J. Syst. Evol. Microbiol.">
        <title>The Global Catalogue of Microorganisms (GCM) 10K type strain sequencing project: providing services to taxonomists for standard genome sequencing and annotation.</title>
        <authorList>
            <consortium name="The Broad Institute Genomics Platform"/>
            <consortium name="The Broad Institute Genome Sequencing Center for Infectious Disease"/>
            <person name="Wu L."/>
            <person name="Ma J."/>
        </authorList>
    </citation>
    <scope>NUCLEOTIDE SEQUENCE [LARGE SCALE GENOMIC DNA]</scope>
    <source>
        <strain evidence="3 4">JCM 14046</strain>
    </source>
</reference>
<evidence type="ECO:0000313" key="3">
    <source>
        <dbReference type="EMBL" id="GAA1913916.1"/>
    </source>
</evidence>
<protein>
    <recommendedName>
        <fullName evidence="5">DUF485 domain-containing protein</fullName>
    </recommendedName>
</protein>
<dbReference type="EMBL" id="BAAAMY010000004">
    <property type="protein sequence ID" value="GAA1913916.1"/>
    <property type="molecule type" value="Genomic_DNA"/>
</dbReference>
<evidence type="ECO:0000256" key="2">
    <source>
        <dbReference type="SAM" id="Phobius"/>
    </source>
</evidence>
<proteinExistence type="predicted"/>
<name>A0ABN2P756_9ACTN</name>
<dbReference type="RefSeq" id="WP_344005552.1">
    <property type="nucleotide sequence ID" value="NZ_BAAAMY010000004.1"/>
</dbReference>
<sequence length="123" mass="13545">MSEPRPQRVRVTGPPRRTRPRASATDPDDDTALGGVYLASLLREQRRLAARVVAVLLVLVASLPAVFHLAPGLADVEVGGVSLPWALLGVAVYPLLVGLGWSYLRRAERHERDYTDLVRERRG</sequence>
<evidence type="ECO:0008006" key="5">
    <source>
        <dbReference type="Google" id="ProtNLM"/>
    </source>
</evidence>
<feature type="transmembrane region" description="Helical" evidence="2">
    <location>
        <begin position="48"/>
        <end position="70"/>
    </location>
</feature>
<organism evidence="3 4">
    <name type="scientific">Nocardioides lentus</name>
    <dbReference type="NCBI Taxonomy" id="338077"/>
    <lineage>
        <taxon>Bacteria</taxon>
        <taxon>Bacillati</taxon>
        <taxon>Actinomycetota</taxon>
        <taxon>Actinomycetes</taxon>
        <taxon>Propionibacteriales</taxon>
        <taxon>Nocardioidaceae</taxon>
        <taxon>Nocardioides</taxon>
    </lineage>
</organism>
<accession>A0ABN2P756</accession>
<keyword evidence="4" id="KW-1185">Reference proteome</keyword>